<evidence type="ECO:0000313" key="8">
    <source>
        <dbReference type="Proteomes" id="UP000616346"/>
    </source>
</evidence>
<name>A0ABR8VE13_9BACT</name>
<evidence type="ECO:0000256" key="1">
    <source>
        <dbReference type="ARBA" id="ARBA00004370"/>
    </source>
</evidence>
<accession>A0ABR8VE13</accession>
<keyword evidence="2" id="KW-0812">Transmembrane</keyword>
<dbReference type="PANTHER" id="PTHR12815">
    <property type="entry name" value="SORTING AND ASSEMBLY MACHINERY SAMM50 PROTEIN FAMILY MEMBER"/>
    <property type="match status" value="1"/>
</dbReference>
<keyword evidence="5" id="KW-0998">Cell outer membrane</keyword>
<dbReference type="Proteomes" id="UP000616346">
    <property type="component" value="Unassembled WGS sequence"/>
</dbReference>
<reference evidence="7 8" key="1">
    <citation type="submission" date="2020-08" db="EMBL/GenBank/DDBJ databases">
        <title>A Genomic Blueprint of the Chicken Gut Microbiome.</title>
        <authorList>
            <person name="Gilroy R."/>
            <person name="Ravi A."/>
            <person name="Getino M."/>
            <person name="Pursley I."/>
            <person name="Horton D.L."/>
            <person name="Alikhan N.-F."/>
            <person name="Baker D."/>
            <person name="Gharbi K."/>
            <person name="Hall N."/>
            <person name="Watson M."/>
            <person name="Adriaenssens E.M."/>
            <person name="Foster-Nyarko E."/>
            <person name="Jarju S."/>
            <person name="Secka A."/>
            <person name="Antonio M."/>
            <person name="Oren A."/>
            <person name="Chaudhuri R."/>
            <person name="La Ragione R.M."/>
            <person name="Hildebrand F."/>
            <person name="Pallen M.J."/>
        </authorList>
    </citation>
    <scope>NUCLEOTIDE SEQUENCE [LARGE SCALE GENOMIC DNA]</scope>
    <source>
        <strain evidence="7 8">Sa1YUN3</strain>
    </source>
</reference>
<keyword evidence="8" id="KW-1185">Reference proteome</keyword>
<keyword evidence="3" id="KW-0732">Signal</keyword>
<evidence type="ECO:0000256" key="5">
    <source>
        <dbReference type="ARBA" id="ARBA00023237"/>
    </source>
</evidence>
<dbReference type="RefSeq" id="WP_191710619.1">
    <property type="nucleotide sequence ID" value="NZ_JACSPQ010000017.1"/>
</dbReference>
<proteinExistence type="predicted"/>
<dbReference type="EMBL" id="JACSPQ010000017">
    <property type="protein sequence ID" value="MBD8002945.1"/>
    <property type="molecule type" value="Genomic_DNA"/>
</dbReference>
<evidence type="ECO:0000256" key="4">
    <source>
        <dbReference type="ARBA" id="ARBA00023136"/>
    </source>
</evidence>
<feature type="domain" description="Bacterial surface antigen (D15)" evidence="6">
    <location>
        <begin position="442"/>
        <end position="772"/>
    </location>
</feature>
<comment type="caution">
    <text evidence="7">The sequence shown here is derived from an EMBL/GenBank/DDBJ whole genome shotgun (WGS) entry which is preliminary data.</text>
</comment>
<dbReference type="InterPro" id="IPR000184">
    <property type="entry name" value="Bac_surfAg_D15"/>
</dbReference>
<evidence type="ECO:0000256" key="3">
    <source>
        <dbReference type="ARBA" id="ARBA00022729"/>
    </source>
</evidence>
<keyword evidence="4" id="KW-0472">Membrane</keyword>
<evidence type="ECO:0000256" key="2">
    <source>
        <dbReference type="ARBA" id="ARBA00022692"/>
    </source>
</evidence>
<dbReference type="PROSITE" id="PS51257">
    <property type="entry name" value="PROKAR_LIPOPROTEIN"/>
    <property type="match status" value="1"/>
</dbReference>
<protein>
    <submittedName>
        <fullName evidence="7">BamA/TamA family outer membrane protein</fullName>
    </submittedName>
</protein>
<evidence type="ECO:0000259" key="6">
    <source>
        <dbReference type="Pfam" id="PF01103"/>
    </source>
</evidence>
<comment type="subcellular location">
    <subcellularLocation>
        <location evidence="1">Membrane</location>
    </subcellularLocation>
</comment>
<dbReference type="Pfam" id="PF01103">
    <property type="entry name" value="Omp85"/>
    <property type="match status" value="1"/>
</dbReference>
<organism evidence="7 8">
    <name type="scientific">Phocaeicola faecium</name>
    <dbReference type="NCBI Taxonomy" id="2762213"/>
    <lineage>
        <taxon>Bacteria</taxon>
        <taxon>Pseudomonadati</taxon>
        <taxon>Bacteroidota</taxon>
        <taxon>Bacteroidia</taxon>
        <taxon>Bacteroidales</taxon>
        <taxon>Bacteroidaceae</taxon>
        <taxon>Phocaeicola</taxon>
    </lineage>
</organism>
<gene>
    <name evidence="7" type="ORF">H9626_12110</name>
</gene>
<evidence type="ECO:0000313" key="7">
    <source>
        <dbReference type="EMBL" id="MBD8002945.1"/>
    </source>
</evidence>
<sequence>MKHTLYLLFVGVWMLFLTGCSTTKHLAEGETLYIGMRKTTVDNLDESTMGKKALEEAEAAITVAPNNAVFGSGSMRWHVPVGLWVYNRFQRYEKGLGKWIFNKLASEPVYISTVNPDTRVKVASNLLHDYGFFNGTVTYEVDSTDNPRKARLKYHIDMGRGYKLDSIAYEGFSPRADSLIRATYNERIIRRDDHFDVTKLNEERERLVALFRDNGYYYYRSDFITFLADTLIRSGYVNLKIVPKKSVPPEALRTYYIGHTSVYLTGHNGEQPVDSLKRRNFTVYYAGKKPGIRYGVLRKRFLYRKGELYSQTRQDYTQEALARLGIFKFNEFQYTPRHDGSDTLDIRVNSVFDLPYDSELEFNVTTKSTKQTGPGAIFKLSRKNFRRMGASLNLELKGSYEWQTSSTVDGESSVMNSYELGAALSLNFPRLVLPWVRNRVNPFLYPSETNFKIYVDQVNRARYFKMLSFGGEVSYSFQRSRSVKHTVTPLHLAFNKLQHRTARFDSIAAQNPMLFNSLDDQFIPSVSYTITYDNSYRKKKNRIWWENSVTSAGNVTSLIYAAFGKKFSERDKKFLGTPFAQFLKYSSELRYLHEFNEYHQLAARVMGGVIWAYGNKTIAPYSEQFYVGGANSIRAFTIRSIGPGRFHPAENANYSYVDETGDIKLEANLEYRFRILSNFLGGNLNGAVFLDAGNVWLMRKDEARPGAEFTLNPFFDSIAVGTGIGIRYDLSFLVLRLDWGIALHVPYDTEKSGYYNIPKFKDGMGIHFAIGYPF</sequence>
<dbReference type="Gene3D" id="2.40.160.50">
    <property type="entry name" value="membrane protein fhac: a member of the omp85/tpsb transporter family"/>
    <property type="match status" value="1"/>
</dbReference>
<dbReference type="InterPro" id="IPR039910">
    <property type="entry name" value="D15-like"/>
</dbReference>
<dbReference type="PANTHER" id="PTHR12815:SF47">
    <property type="entry name" value="TRANSLOCATION AND ASSEMBLY MODULE SUBUNIT TAMA"/>
    <property type="match status" value="1"/>
</dbReference>